<comment type="caution">
    <text evidence="1">The sequence shown here is derived from an EMBL/GenBank/DDBJ whole genome shotgun (WGS) entry which is preliminary data.</text>
</comment>
<evidence type="ECO:0000313" key="2">
    <source>
        <dbReference type="Proteomes" id="UP000198211"/>
    </source>
</evidence>
<proteinExistence type="predicted"/>
<dbReference type="AlphaFoldDB" id="A0A225UIP7"/>
<organism evidence="1 2">
    <name type="scientific">Phytophthora megakarya</name>
    <dbReference type="NCBI Taxonomy" id="4795"/>
    <lineage>
        <taxon>Eukaryota</taxon>
        <taxon>Sar</taxon>
        <taxon>Stramenopiles</taxon>
        <taxon>Oomycota</taxon>
        <taxon>Peronosporomycetes</taxon>
        <taxon>Peronosporales</taxon>
        <taxon>Peronosporaceae</taxon>
        <taxon>Phytophthora</taxon>
    </lineage>
</organism>
<accession>A0A225UIP7</accession>
<gene>
    <name evidence="1" type="ORF">PHMEG_00037968</name>
</gene>
<keyword evidence="2" id="KW-1185">Reference proteome</keyword>
<dbReference type="Proteomes" id="UP000198211">
    <property type="component" value="Unassembled WGS sequence"/>
</dbReference>
<protein>
    <submittedName>
        <fullName evidence="1">Uncharacterized protein</fullName>
    </submittedName>
</protein>
<dbReference type="OrthoDB" id="2095295at2759"/>
<name>A0A225UIP7_9STRA</name>
<reference evidence="2" key="1">
    <citation type="submission" date="2017-03" db="EMBL/GenBank/DDBJ databases">
        <title>Phytopthora megakarya and P. palmivora, two closely related causual agents of cacao black pod achieved similar genome size and gene model numbers by different mechanisms.</title>
        <authorList>
            <person name="Ali S."/>
            <person name="Shao J."/>
            <person name="Larry D.J."/>
            <person name="Kronmiller B."/>
            <person name="Shen D."/>
            <person name="Strem M.D."/>
            <person name="Melnick R.L."/>
            <person name="Guiltinan M.J."/>
            <person name="Tyler B.M."/>
            <person name="Meinhardt L.W."/>
            <person name="Bailey B.A."/>
        </authorList>
    </citation>
    <scope>NUCLEOTIDE SEQUENCE [LARGE SCALE GENOMIC DNA]</scope>
    <source>
        <strain evidence="2">zdho120</strain>
    </source>
</reference>
<sequence>MQFKENRHLVDSTKMTAGWDPWLQAIRGKTVRLLIYEYGLAIAKGQDLKEFTRICIVPPETDRAGATARLACKKSSRSFSISGRKPSKAQQLMWTNHLTRNLNRSTWESAISQPPPDHIAGLLQAANSRMEEHISTSLRSAHLALDCVIASIAENNQLREDWRHMDKDWMLKLLPWLLAKSLLN</sequence>
<dbReference type="EMBL" id="NBNE01017179">
    <property type="protein sequence ID" value="OWY92853.1"/>
    <property type="molecule type" value="Genomic_DNA"/>
</dbReference>
<evidence type="ECO:0000313" key="1">
    <source>
        <dbReference type="EMBL" id="OWY92853.1"/>
    </source>
</evidence>